<comment type="caution">
    <text evidence="1">The sequence shown here is derived from an EMBL/GenBank/DDBJ whole genome shotgun (WGS) entry which is preliminary data.</text>
</comment>
<dbReference type="Proteomes" id="UP001601303">
    <property type="component" value="Unassembled WGS sequence"/>
</dbReference>
<gene>
    <name evidence="1" type="ORF">ACFYNQ_02945</name>
</gene>
<name>A0ABW6LUE5_9ACTN</name>
<accession>A0ABW6LUE5</accession>
<dbReference type="EMBL" id="JBIAHM010000001">
    <property type="protein sequence ID" value="MFE9597519.1"/>
    <property type="molecule type" value="Genomic_DNA"/>
</dbReference>
<evidence type="ECO:0000313" key="1">
    <source>
        <dbReference type="EMBL" id="MFE9597519.1"/>
    </source>
</evidence>
<proteinExistence type="predicted"/>
<reference evidence="1 2" key="1">
    <citation type="submission" date="2024-10" db="EMBL/GenBank/DDBJ databases">
        <title>The Natural Products Discovery Center: Release of the First 8490 Sequenced Strains for Exploring Actinobacteria Biosynthetic Diversity.</title>
        <authorList>
            <person name="Kalkreuter E."/>
            <person name="Kautsar S.A."/>
            <person name="Yang D."/>
            <person name="Bader C.D."/>
            <person name="Teijaro C.N."/>
            <person name="Fluegel L."/>
            <person name="Davis C.M."/>
            <person name="Simpson J.R."/>
            <person name="Lauterbach L."/>
            <person name="Steele A.D."/>
            <person name="Gui C."/>
            <person name="Meng S."/>
            <person name="Li G."/>
            <person name="Viehrig K."/>
            <person name="Ye F."/>
            <person name="Su P."/>
            <person name="Kiefer A.F."/>
            <person name="Nichols A."/>
            <person name="Cepeda A.J."/>
            <person name="Yan W."/>
            <person name="Fan B."/>
            <person name="Jiang Y."/>
            <person name="Adhikari A."/>
            <person name="Zheng C.-J."/>
            <person name="Schuster L."/>
            <person name="Cowan T.M."/>
            <person name="Smanski M.J."/>
            <person name="Chevrette M.G."/>
            <person name="De Carvalho L.P.S."/>
            <person name="Shen B."/>
        </authorList>
    </citation>
    <scope>NUCLEOTIDE SEQUENCE [LARGE SCALE GENOMIC DNA]</scope>
    <source>
        <strain evidence="1 2">NPDC006488</strain>
    </source>
</reference>
<protein>
    <submittedName>
        <fullName evidence="1">Uncharacterized protein</fullName>
    </submittedName>
</protein>
<keyword evidence="2" id="KW-1185">Reference proteome</keyword>
<dbReference type="RefSeq" id="WP_388102186.1">
    <property type="nucleotide sequence ID" value="NZ_JBIAHM010000001.1"/>
</dbReference>
<evidence type="ECO:0000313" key="2">
    <source>
        <dbReference type="Proteomes" id="UP001601303"/>
    </source>
</evidence>
<organism evidence="1 2">
    <name type="scientific">Streptomyces hokutonensis</name>
    <dbReference type="NCBI Taxonomy" id="1306990"/>
    <lineage>
        <taxon>Bacteria</taxon>
        <taxon>Bacillati</taxon>
        <taxon>Actinomycetota</taxon>
        <taxon>Actinomycetes</taxon>
        <taxon>Kitasatosporales</taxon>
        <taxon>Streptomycetaceae</taxon>
        <taxon>Streptomyces</taxon>
    </lineage>
</organism>
<sequence length="172" mass="18763">MMTSTTTLAIGTGAGSLALTAVSALLMGVLGTYTLVHHRQVFAWTRRIRRKDEANTDFDKPAEWLGDLYKAQCRLAQKPCADDDFGDVRQTGNMIKGIVGHVEALRPELAAVVERVGAYVATALPESGPAVKVTVLHHRAQLVMAMRQEAARNELVHAILAAEKRIKAERYG</sequence>